<dbReference type="AlphaFoldDB" id="A0ABD3NKM5"/>
<keyword evidence="7" id="KW-0732">Signal</keyword>
<evidence type="ECO:0000256" key="5">
    <source>
        <dbReference type="ARBA" id="ARBA00023004"/>
    </source>
</evidence>
<evidence type="ECO:0000256" key="7">
    <source>
        <dbReference type="SAM" id="SignalP"/>
    </source>
</evidence>
<protein>
    <recommendedName>
        <fullName evidence="8">Fe2OG dioxygenase domain-containing protein</fullName>
    </recommendedName>
</protein>
<keyword evidence="4" id="KW-0560">Oxidoreductase</keyword>
<keyword evidence="10" id="KW-1185">Reference proteome</keyword>
<evidence type="ECO:0000256" key="2">
    <source>
        <dbReference type="ARBA" id="ARBA00022723"/>
    </source>
</evidence>
<dbReference type="EMBL" id="JALLPJ020001098">
    <property type="protein sequence ID" value="KAL3776450.1"/>
    <property type="molecule type" value="Genomic_DNA"/>
</dbReference>
<comment type="caution">
    <text evidence="9">The sequence shown here is derived from an EMBL/GenBank/DDBJ whole genome shotgun (WGS) entry which is preliminary data.</text>
</comment>
<dbReference type="PANTHER" id="PTHR10869:SF229">
    <property type="entry name" value="PROLYL 4-HYDROXYLASE ALPHA SUBUNIT DOMAIN-CONTAINING PROTEIN"/>
    <property type="match status" value="1"/>
</dbReference>
<feature type="domain" description="Fe2OG dioxygenase" evidence="8">
    <location>
        <begin position="283"/>
        <end position="402"/>
    </location>
</feature>
<sequence>MKVQVVIISCVSLPPTAAAATFISSSFRHSATSLHAKSTSKSKSKSSGGFGKAAPKHPPKEPFVYPPLEPDVIQTLVPPPTDVNPNGGILSEEIYDRLEAIYGLEKFNFAGENSIYRTIGVADDNETPAAPTSGSGNSLFDDLLKVDRDDSLDNLFGSPTTTTQSTEQSAALYDLNKLPPFKKFRVLHTDPMVLAVDDFLTPAECDRCIQVSLDAENYQGGKPSLNDGGRDISPLLIGKSLTVGKDSRSQAQRTSTTWFHYYESMPELMSKASRLLGLEGIERWEEPQTVRYRRNEKFTWHLDALSPEAATDPKGAGQRVATLLVYLTDLNKEEGGATMFRDLGGGNEPLKVRPQKGTALLFFPSAGGIPNAPFDIRTLHCGEAVSEDAENEKWIAQLWLCQKNYTPTAPENNLHVNAVEAMTSYCDSI</sequence>
<evidence type="ECO:0000313" key="9">
    <source>
        <dbReference type="EMBL" id="KAL3776450.1"/>
    </source>
</evidence>
<keyword evidence="3" id="KW-0223">Dioxygenase</keyword>
<accession>A0ABD3NKM5</accession>
<dbReference type="GO" id="GO:0046872">
    <property type="term" value="F:metal ion binding"/>
    <property type="evidence" value="ECO:0007669"/>
    <property type="project" value="UniProtKB-KW"/>
</dbReference>
<evidence type="ECO:0000313" key="10">
    <source>
        <dbReference type="Proteomes" id="UP001530400"/>
    </source>
</evidence>
<evidence type="ECO:0000259" key="8">
    <source>
        <dbReference type="PROSITE" id="PS51471"/>
    </source>
</evidence>
<dbReference type="GO" id="GO:0051213">
    <property type="term" value="F:dioxygenase activity"/>
    <property type="evidence" value="ECO:0007669"/>
    <property type="project" value="UniProtKB-KW"/>
</dbReference>
<comment type="cofactor">
    <cofactor evidence="1">
        <name>L-ascorbate</name>
        <dbReference type="ChEBI" id="CHEBI:38290"/>
    </cofactor>
</comment>
<dbReference type="InterPro" id="IPR044862">
    <property type="entry name" value="Pro_4_hyd_alph_FE2OG_OXY"/>
</dbReference>
<dbReference type="PANTHER" id="PTHR10869">
    <property type="entry name" value="PROLYL 4-HYDROXYLASE ALPHA SUBUNIT"/>
    <property type="match status" value="1"/>
</dbReference>
<evidence type="ECO:0000256" key="6">
    <source>
        <dbReference type="SAM" id="MobiDB-lite"/>
    </source>
</evidence>
<keyword evidence="2" id="KW-0479">Metal-binding</keyword>
<evidence type="ECO:0000256" key="1">
    <source>
        <dbReference type="ARBA" id="ARBA00001961"/>
    </source>
</evidence>
<feature type="region of interest" description="Disordered" evidence="6">
    <location>
        <begin position="34"/>
        <end position="63"/>
    </location>
</feature>
<dbReference type="Gene3D" id="2.60.120.620">
    <property type="entry name" value="q2cbj1_9rhob like domain"/>
    <property type="match status" value="1"/>
</dbReference>
<dbReference type="PROSITE" id="PS51471">
    <property type="entry name" value="FE2OG_OXY"/>
    <property type="match status" value="1"/>
</dbReference>
<dbReference type="Pfam" id="PF13640">
    <property type="entry name" value="2OG-FeII_Oxy_3"/>
    <property type="match status" value="1"/>
</dbReference>
<dbReference type="InterPro" id="IPR045054">
    <property type="entry name" value="P4HA-like"/>
</dbReference>
<name>A0ABD3NKM5_9STRA</name>
<dbReference type="Proteomes" id="UP001530400">
    <property type="component" value="Unassembled WGS sequence"/>
</dbReference>
<feature type="signal peptide" evidence="7">
    <location>
        <begin position="1"/>
        <end position="19"/>
    </location>
</feature>
<dbReference type="InterPro" id="IPR005123">
    <property type="entry name" value="Oxoglu/Fe-dep_dioxygenase_dom"/>
</dbReference>
<gene>
    <name evidence="9" type="ORF">ACHAWO_005924</name>
</gene>
<dbReference type="InterPro" id="IPR006620">
    <property type="entry name" value="Pro_4_hyd_alph"/>
</dbReference>
<feature type="chain" id="PRO_5044771941" description="Fe2OG dioxygenase domain-containing protein" evidence="7">
    <location>
        <begin position="20"/>
        <end position="429"/>
    </location>
</feature>
<dbReference type="SMART" id="SM00702">
    <property type="entry name" value="P4Hc"/>
    <property type="match status" value="1"/>
</dbReference>
<evidence type="ECO:0000256" key="4">
    <source>
        <dbReference type="ARBA" id="ARBA00023002"/>
    </source>
</evidence>
<keyword evidence="5" id="KW-0408">Iron</keyword>
<organism evidence="9 10">
    <name type="scientific">Cyclotella atomus</name>
    <dbReference type="NCBI Taxonomy" id="382360"/>
    <lineage>
        <taxon>Eukaryota</taxon>
        <taxon>Sar</taxon>
        <taxon>Stramenopiles</taxon>
        <taxon>Ochrophyta</taxon>
        <taxon>Bacillariophyta</taxon>
        <taxon>Coscinodiscophyceae</taxon>
        <taxon>Thalassiosirophycidae</taxon>
        <taxon>Stephanodiscales</taxon>
        <taxon>Stephanodiscaceae</taxon>
        <taxon>Cyclotella</taxon>
    </lineage>
</organism>
<evidence type="ECO:0000256" key="3">
    <source>
        <dbReference type="ARBA" id="ARBA00022964"/>
    </source>
</evidence>
<reference evidence="9 10" key="1">
    <citation type="submission" date="2024-10" db="EMBL/GenBank/DDBJ databases">
        <title>Updated reference genomes for cyclostephanoid diatoms.</title>
        <authorList>
            <person name="Roberts W.R."/>
            <person name="Alverson A.J."/>
        </authorList>
    </citation>
    <scope>NUCLEOTIDE SEQUENCE [LARGE SCALE GENOMIC DNA]</scope>
    <source>
        <strain evidence="9 10">AJA010-31</strain>
    </source>
</reference>
<proteinExistence type="predicted"/>